<dbReference type="Pfam" id="PF00823">
    <property type="entry name" value="PPE"/>
    <property type="match status" value="1"/>
</dbReference>
<organism evidence="4 5">
    <name type="scientific">Mycobacteroides chelonae</name>
    <name type="common">Mycobacterium chelonae</name>
    <dbReference type="NCBI Taxonomy" id="1774"/>
    <lineage>
        <taxon>Bacteria</taxon>
        <taxon>Bacillati</taxon>
        <taxon>Actinomycetota</taxon>
        <taxon>Actinomycetes</taxon>
        <taxon>Mycobacteriales</taxon>
        <taxon>Mycobacteriaceae</taxon>
        <taxon>Mycobacteroides</taxon>
    </lineage>
</organism>
<name>A0A1S1LG15_MYCCH</name>
<dbReference type="InterPro" id="IPR000030">
    <property type="entry name" value="PPE_dom"/>
</dbReference>
<protein>
    <recommendedName>
        <fullName evidence="3">PPE domain-containing protein</fullName>
    </recommendedName>
</protein>
<gene>
    <name evidence="4" type="ORF">BKG82_26565</name>
</gene>
<evidence type="ECO:0000256" key="1">
    <source>
        <dbReference type="ARBA" id="ARBA00010652"/>
    </source>
</evidence>
<dbReference type="AlphaFoldDB" id="A0A1S1LG15"/>
<reference evidence="4 5" key="1">
    <citation type="submission" date="2016-10" db="EMBL/GenBank/DDBJ databases">
        <title>Evaluation of Human, Veterinary and Environmental Mycobacterium chelonae Isolates by Core Genome Phylogenomic Analysis, Targeted Gene Comparison, and Anti-microbial Susceptibility Patterns: A Tale of Mistaken Identities.</title>
        <authorList>
            <person name="Fogelson S.B."/>
            <person name="Camus A.C."/>
            <person name="Lorenz W."/>
            <person name="Vasireddy R."/>
            <person name="Vasireddy S."/>
            <person name="Smith T."/>
            <person name="Brown-Elliott B.A."/>
            <person name="Wallace R.J.Jr."/>
            <person name="Hasan N.A."/>
            <person name="Reischl U."/>
            <person name="Sanchez S."/>
        </authorList>
    </citation>
    <scope>NUCLEOTIDE SEQUENCE [LARGE SCALE GENOMIC DNA]</scope>
    <source>
        <strain evidence="4 5">15515</strain>
    </source>
</reference>
<feature type="compositionally biased region" description="Gly residues" evidence="2">
    <location>
        <begin position="342"/>
        <end position="360"/>
    </location>
</feature>
<feature type="region of interest" description="Disordered" evidence="2">
    <location>
        <begin position="342"/>
        <end position="384"/>
    </location>
</feature>
<comment type="similarity">
    <text evidence="1">Belongs to the mycobacterial PPE family.</text>
</comment>
<evidence type="ECO:0000313" key="4">
    <source>
        <dbReference type="EMBL" id="OHU47221.1"/>
    </source>
</evidence>
<dbReference type="Proteomes" id="UP000180043">
    <property type="component" value="Unassembled WGS sequence"/>
</dbReference>
<evidence type="ECO:0000313" key="5">
    <source>
        <dbReference type="Proteomes" id="UP000180043"/>
    </source>
</evidence>
<evidence type="ECO:0000256" key="2">
    <source>
        <dbReference type="SAM" id="MobiDB-lite"/>
    </source>
</evidence>
<sequence length="384" mass="37211">MPEINAGRFPGAGPATWLASATTWEAFAVMAAQAMAATAAEAMAMGLNWLGLAPSAAEIAIGAHLAWWATMEVAAIANSLACYAVAAAYGAGETGMAPLPEVNLNRLNELIAELTNFLGINSGLIATLNADYARMWTQNGTTMMTYDTAVTAATSPKPTTPPPPLADAAGAGSTLGDALSQAAMDQSMGVGQVATNSMGQATQGATQGAAGPESMMSQMGQFASMPGQLGGQVGQMGGQLTQPVGQLAGSVNSLFGNLGGQSNDASAIAGLGPENAAFAGVPAAATGTGSGGGGGTLGGGLGGAFVPHGSYMGASGGAVKNQTVISGVSNKPTALTTASATGIGGGGGFAPAHGGGGSGSGTTSSSGKRRVLAVDNDDTHREAS</sequence>
<dbReference type="Gene3D" id="1.20.1260.20">
    <property type="entry name" value="PPE superfamily"/>
    <property type="match status" value="1"/>
</dbReference>
<dbReference type="EMBL" id="MLIQ01000042">
    <property type="protein sequence ID" value="OHU47221.1"/>
    <property type="molecule type" value="Genomic_DNA"/>
</dbReference>
<proteinExistence type="inferred from homology"/>
<dbReference type="SUPFAM" id="SSF140459">
    <property type="entry name" value="PE/PPE dimer-like"/>
    <property type="match status" value="1"/>
</dbReference>
<feature type="domain" description="PPE" evidence="3">
    <location>
        <begin position="1"/>
        <end position="155"/>
    </location>
</feature>
<dbReference type="InterPro" id="IPR038332">
    <property type="entry name" value="PPE_sf"/>
</dbReference>
<evidence type="ECO:0000259" key="3">
    <source>
        <dbReference type="Pfam" id="PF00823"/>
    </source>
</evidence>
<comment type="caution">
    <text evidence="4">The sequence shown here is derived from an EMBL/GenBank/DDBJ whole genome shotgun (WGS) entry which is preliminary data.</text>
</comment>
<accession>A0A1S1LG15</accession>
<feature type="region of interest" description="Disordered" evidence="2">
    <location>
        <begin position="153"/>
        <end position="172"/>
    </location>
</feature>